<keyword evidence="3" id="KW-1185">Reference proteome</keyword>
<dbReference type="EMBL" id="CAQQ02040248">
    <property type="status" value="NOT_ANNOTATED_CDS"/>
    <property type="molecule type" value="Genomic_DNA"/>
</dbReference>
<accession>T1GIS1</accession>
<protein>
    <submittedName>
        <fullName evidence="2">Uncharacterized protein</fullName>
    </submittedName>
</protein>
<dbReference type="STRING" id="36166.T1GIS1"/>
<dbReference type="EMBL" id="CAQQ02040246">
    <property type="status" value="NOT_ANNOTATED_CDS"/>
    <property type="molecule type" value="Genomic_DNA"/>
</dbReference>
<dbReference type="HOGENOM" id="CLU_716283_0_0_1"/>
<evidence type="ECO:0000313" key="2">
    <source>
        <dbReference type="EnsemblMetazoa" id="MESCA003356-PA"/>
    </source>
</evidence>
<dbReference type="Proteomes" id="UP000015102">
    <property type="component" value="Unassembled WGS sequence"/>
</dbReference>
<proteinExistence type="predicted"/>
<feature type="region of interest" description="Disordered" evidence="1">
    <location>
        <begin position="1"/>
        <end position="26"/>
    </location>
</feature>
<evidence type="ECO:0000313" key="3">
    <source>
        <dbReference type="Proteomes" id="UP000015102"/>
    </source>
</evidence>
<reference evidence="3" key="1">
    <citation type="submission" date="2013-02" db="EMBL/GenBank/DDBJ databases">
        <authorList>
            <person name="Hughes D."/>
        </authorList>
    </citation>
    <scope>NUCLEOTIDE SEQUENCE</scope>
    <source>
        <strain>Durham</strain>
        <strain evidence="3">NC isolate 2 -- Noor lab</strain>
    </source>
</reference>
<dbReference type="EnsemblMetazoa" id="MESCA003356-RA">
    <property type="protein sequence ID" value="MESCA003356-PA"/>
    <property type="gene ID" value="MESCA003356"/>
</dbReference>
<organism evidence="2 3">
    <name type="scientific">Megaselia scalaris</name>
    <name type="common">Humpbacked fly</name>
    <name type="synonym">Phora scalaris</name>
    <dbReference type="NCBI Taxonomy" id="36166"/>
    <lineage>
        <taxon>Eukaryota</taxon>
        <taxon>Metazoa</taxon>
        <taxon>Ecdysozoa</taxon>
        <taxon>Arthropoda</taxon>
        <taxon>Hexapoda</taxon>
        <taxon>Insecta</taxon>
        <taxon>Pterygota</taxon>
        <taxon>Neoptera</taxon>
        <taxon>Endopterygota</taxon>
        <taxon>Diptera</taxon>
        <taxon>Brachycera</taxon>
        <taxon>Muscomorpha</taxon>
        <taxon>Platypezoidea</taxon>
        <taxon>Phoridae</taxon>
        <taxon>Megaseliini</taxon>
        <taxon>Megaselia</taxon>
    </lineage>
</organism>
<dbReference type="OMA" id="CIERNWI"/>
<dbReference type="Gene3D" id="3.90.1290.10">
    <property type="entry name" value="Plakin repeat"/>
    <property type="match status" value="1"/>
</dbReference>
<dbReference type="AlphaFoldDB" id="T1GIS1"/>
<sequence>MALTDAIKSVVSKPSESKPEIPQNLPIGDAISQNIIDPKSCKVVIDGEEQPQNVQELLDENQLSPLDEVKVIEDNLVALQKPSYLIGADETLSMDNLTNMGLYDPENGYFTDPVTGLKVSFQTLVFETNVFDSNTILVKNFSKGVYETLDVALERPLLDKHTGHMVDPRTGKKVPFFECIERNWIIRGVPKSDKLDSIEDVINPDTGFVKTEDGDEVRISDAINSGDIDIQSISVRDPVSGEVIPLRMAIELGVVDLRRGILLDIQTNREIPMEDAYKLGFLVPGSRKPISLEAAVKKGLYILNLVNFSIQNHRIKLMYKNQLKLVWLILRFHLLLIPPTKGPCLWMMLLRITLLSKKLVVLRTHKAMNCYLSMSVLKDRSSIQIM</sequence>
<dbReference type="SUPFAM" id="SSF75399">
    <property type="entry name" value="Plakin repeat"/>
    <property type="match status" value="2"/>
</dbReference>
<dbReference type="InterPro" id="IPR035915">
    <property type="entry name" value="Plakin_repeat_sf"/>
</dbReference>
<name>T1GIS1_MEGSC</name>
<reference evidence="2" key="2">
    <citation type="submission" date="2015-06" db="UniProtKB">
        <authorList>
            <consortium name="EnsemblMetazoa"/>
        </authorList>
    </citation>
    <scope>IDENTIFICATION</scope>
</reference>
<evidence type="ECO:0000256" key="1">
    <source>
        <dbReference type="SAM" id="MobiDB-lite"/>
    </source>
</evidence>
<dbReference type="EMBL" id="CAQQ02040247">
    <property type="status" value="NOT_ANNOTATED_CDS"/>
    <property type="molecule type" value="Genomic_DNA"/>
</dbReference>